<dbReference type="InParanoid" id="A0A4R5DDX2"/>
<name>A0A4R5DDX2_9ACTN</name>
<protein>
    <submittedName>
        <fullName evidence="2">Uncharacterized protein</fullName>
    </submittedName>
</protein>
<accession>A0A4R5DDX2</accession>
<evidence type="ECO:0000313" key="2">
    <source>
        <dbReference type="EMBL" id="TDE10160.1"/>
    </source>
</evidence>
<reference evidence="2 3" key="1">
    <citation type="submission" date="2019-03" db="EMBL/GenBank/DDBJ databases">
        <title>Draft genome sequences of novel Actinobacteria.</title>
        <authorList>
            <person name="Sahin N."/>
            <person name="Ay H."/>
            <person name="Saygin H."/>
        </authorList>
    </citation>
    <scope>NUCLEOTIDE SEQUENCE [LARGE SCALE GENOMIC DNA]</scope>
    <source>
        <strain evidence="2 3">5K138</strain>
    </source>
</reference>
<dbReference type="Proteomes" id="UP000294739">
    <property type="component" value="Unassembled WGS sequence"/>
</dbReference>
<keyword evidence="1" id="KW-0472">Membrane</keyword>
<proteinExistence type="predicted"/>
<dbReference type="RefSeq" id="WP_131894961.1">
    <property type="nucleotide sequence ID" value="NZ_SMKZ01000015.1"/>
</dbReference>
<evidence type="ECO:0000256" key="1">
    <source>
        <dbReference type="SAM" id="Phobius"/>
    </source>
</evidence>
<dbReference type="EMBL" id="SMKZ01000015">
    <property type="protein sequence ID" value="TDE10160.1"/>
    <property type="molecule type" value="Genomic_DNA"/>
</dbReference>
<comment type="caution">
    <text evidence="2">The sequence shown here is derived from an EMBL/GenBank/DDBJ whole genome shotgun (WGS) entry which is preliminary data.</text>
</comment>
<feature type="transmembrane region" description="Helical" evidence="1">
    <location>
        <begin position="40"/>
        <end position="60"/>
    </location>
</feature>
<dbReference type="AlphaFoldDB" id="A0A4R5DDX2"/>
<evidence type="ECO:0000313" key="3">
    <source>
        <dbReference type="Proteomes" id="UP000294739"/>
    </source>
</evidence>
<organism evidence="2 3">
    <name type="scientific">Jiangella asiatica</name>
    <dbReference type="NCBI Taxonomy" id="2530372"/>
    <lineage>
        <taxon>Bacteria</taxon>
        <taxon>Bacillati</taxon>
        <taxon>Actinomycetota</taxon>
        <taxon>Actinomycetes</taxon>
        <taxon>Jiangellales</taxon>
        <taxon>Jiangellaceae</taxon>
        <taxon>Jiangella</taxon>
    </lineage>
</organism>
<gene>
    <name evidence="2" type="ORF">E1269_12670</name>
</gene>
<keyword evidence="1" id="KW-1133">Transmembrane helix</keyword>
<keyword evidence="1" id="KW-0812">Transmembrane</keyword>
<keyword evidence="3" id="KW-1185">Reference proteome</keyword>
<sequence>MTSSQAVDSPSVPDCAGRRERAALAVLCAAREAFVSGVTVAASVSAALMAVLVVLVLALARRRI</sequence>